<reference evidence="9 10" key="1">
    <citation type="journal article" date="2011" name="PLoS Pathog.">
        <title>Endophytic Life Strategies Decoded by Genome and Transcriptome Analyses of the Mutualistic Root Symbiont Piriformospora indica.</title>
        <authorList>
            <person name="Zuccaro A."/>
            <person name="Lahrmann U."/>
            <person name="Guldener U."/>
            <person name="Langen G."/>
            <person name="Pfiffi S."/>
            <person name="Biedenkopf D."/>
            <person name="Wong P."/>
            <person name="Samans B."/>
            <person name="Grimm C."/>
            <person name="Basiewicz M."/>
            <person name="Murat C."/>
            <person name="Martin F."/>
            <person name="Kogel K.H."/>
        </authorList>
    </citation>
    <scope>NUCLEOTIDE SEQUENCE [LARGE SCALE GENOMIC DNA]</scope>
    <source>
        <strain evidence="9 10">DSM 11827</strain>
    </source>
</reference>
<sequence length="272" mass="30632">MSTDIVAEINKIPPVTRVIIVSSCLIALPIFFHLASPLWYHLDYGRVTAALQIYRLYTCLLVPSPRTSPFSWLFSTIMLFQHLKRIEEKDYHRRLPDMVWQFALSSVAIFLLAQPLDWAFFQGSFICFVVYLSSRLSPNEKVSLMGLLHIDVKYFPYVLVAFETMSSPRSGCVAMAGLIVAQVLLMIEYDLPLDNNTLMQPRLKPKSWLRAPGWLCNLLLKPEPRQRVVTEQRVYGSATAPSGRGVGDGGRGANATTSSGYNWGRGNRLGES</sequence>
<comment type="subcellular location">
    <subcellularLocation>
        <location evidence="1 7">Endoplasmic reticulum membrane</location>
        <topology evidence="1 7">Multi-pass membrane protein</topology>
    </subcellularLocation>
</comment>
<evidence type="ECO:0000256" key="2">
    <source>
        <dbReference type="ARBA" id="ARBA00008917"/>
    </source>
</evidence>
<protein>
    <recommendedName>
        <fullName evidence="7">Derlin</fullName>
    </recommendedName>
</protein>
<gene>
    <name evidence="9" type="ORF">PIIN_03453</name>
</gene>
<dbReference type="Proteomes" id="UP000007148">
    <property type="component" value="Unassembled WGS sequence"/>
</dbReference>
<comment type="caution">
    <text evidence="9">The sequence shown here is derived from an EMBL/GenBank/DDBJ whole genome shotgun (WGS) entry which is preliminary data.</text>
</comment>
<proteinExistence type="inferred from homology"/>
<feature type="transmembrane region" description="Helical" evidence="7">
    <location>
        <begin position="18"/>
        <end position="42"/>
    </location>
</feature>
<feature type="region of interest" description="Disordered" evidence="8">
    <location>
        <begin position="239"/>
        <end position="272"/>
    </location>
</feature>
<dbReference type="InParanoid" id="G4TDY7"/>
<dbReference type="OMA" id="LWRCVTS"/>
<dbReference type="eggNOG" id="KOG0858">
    <property type="taxonomic scope" value="Eukaryota"/>
</dbReference>
<organism evidence="9 10">
    <name type="scientific">Serendipita indica (strain DSM 11827)</name>
    <name type="common">Root endophyte fungus</name>
    <name type="synonym">Piriformospora indica</name>
    <dbReference type="NCBI Taxonomy" id="1109443"/>
    <lineage>
        <taxon>Eukaryota</taxon>
        <taxon>Fungi</taxon>
        <taxon>Dikarya</taxon>
        <taxon>Basidiomycota</taxon>
        <taxon>Agaricomycotina</taxon>
        <taxon>Agaricomycetes</taxon>
        <taxon>Sebacinales</taxon>
        <taxon>Serendipitaceae</taxon>
        <taxon>Serendipita</taxon>
    </lineage>
</organism>
<dbReference type="EMBL" id="CAFZ01000057">
    <property type="protein sequence ID" value="CCA69514.1"/>
    <property type="molecule type" value="Genomic_DNA"/>
</dbReference>
<keyword evidence="10" id="KW-1185">Reference proteome</keyword>
<accession>G4TDY7</accession>
<comment type="function">
    <text evidence="7">May be involved in the degradation of misfolded endoplasmic reticulum (ER) luminal proteins.</text>
</comment>
<dbReference type="STRING" id="1109443.G4TDY7"/>
<comment type="caution">
    <text evidence="7">Lacks conserved residue(s) required for the propagation of feature annotation.</text>
</comment>
<name>G4TDY7_SERID</name>
<keyword evidence="4 7" id="KW-0256">Endoplasmic reticulum</keyword>
<dbReference type="Pfam" id="PF04511">
    <property type="entry name" value="DER1"/>
    <property type="match status" value="1"/>
</dbReference>
<evidence type="ECO:0000256" key="7">
    <source>
        <dbReference type="RuleBase" id="RU363059"/>
    </source>
</evidence>
<dbReference type="GO" id="GO:0005789">
    <property type="term" value="C:endoplasmic reticulum membrane"/>
    <property type="evidence" value="ECO:0007669"/>
    <property type="project" value="UniProtKB-SubCell"/>
</dbReference>
<dbReference type="PANTHER" id="PTHR11009">
    <property type="entry name" value="DER1-LIKE PROTEIN, DERLIN"/>
    <property type="match status" value="1"/>
</dbReference>
<dbReference type="GO" id="GO:0006950">
    <property type="term" value="P:response to stress"/>
    <property type="evidence" value="ECO:0007669"/>
    <property type="project" value="UniProtKB-ARBA"/>
</dbReference>
<evidence type="ECO:0000313" key="9">
    <source>
        <dbReference type="EMBL" id="CCA69514.1"/>
    </source>
</evidence>
<evidence type="ECO:0000256" key="4">
    <source>
        <dbReference type="ARBA" id="ARBA00022824"/>
    </source>
</evidence>
<keyword evidence="6 7" id="KW-0472">Membrane</keyword>
<evidence type="ECO:0000256" key="6">
    <source>
        <dbReference type="ARBA" id="ARBA00023136"/>
    </source>
</evidence>
<dbReference type="HOGENOM" id="CLU_051898_2_0_1"/>
<evidence type="ECO:0000256" key="1">
    <source>
        <dbReference type="ARBA" id="ARBA00004477"/>
    </source>
</evidence>
<dbReference type="InterPro" id="IPR007599">
    <property type="entry name" value="DER1"/>
</dbReference>
<evidence type="ECO:0000313" key="10">
    <source>
        <dbReference type="Proteomes" id="UP000007148"/>
    </source>
</evidence>
<dbReference type="SUPFAM" id="SSF144091">
    <property type="entry name" value="Rhomboid-like"/>
    <property type="match status" value="1"/>
</dbReference>
<comment type="similarity">
    <text evidence="2 7">Belongs to the derlin family.</text>
</comment>
<keyword evidence="3 7" id="KW-0812">Transmembrane</keyword>
<dbReference type="OrthoDB" id="1716531at2759"/>
<evidence type="ECO:0000256" key="5">
    <source>
        <dbReference type="ARBA" id="ARBA00022989"/>
    </source>
</evidence>
<feature type="transmembrane region" description="Helical" evidence="7">
    <location>
        <begin position="95"/>
        <end position="113"/>
    </location>
</feature>
<dbReference type="InterPro" id="IPR035952">
    <property type="entry name" value="Rhomboid-like_sf"/>
</dbReference>
<keyword evidence="5 7" id="KW-1133">Transmembrane helix</keyword>
<evidence type="ECO:0000256" key="8">
    <source>
        <dbReference type="SAM" id="MobiDB-lite"/>
    </source>
</evidence>
<dbReference type="AlphaFoldDB" id="G4TDY7"/>
<evidence type="ECO:0000256" key="3">
    <source>
        <dbReference type="ARBA" id="ARBA00022692"/>
    </source>
</evidence>